<reference evidence="4 5" key="1">
    <citation type="journal article" date="2024" name="Science">
        <title>Giant polyketide synthase enzymes in the biosynthesis of giant marine polyether toxins.</title>
        <authorList>
            <person name="Fallon T.R."/>
            <person name="Shende V.V."/>
            <person name="Wierzbicki I.H."/>
            <person name="Pendleton A.L."/>
            <person name="Watervoot N.F."/>
            <person name="Auber R.P."/>
            <person name="Gonzalez D.J."/>
            <person name="Wisecaver J.H."/>
            <person name="Moore B.S."/>
        </authorList>
    </citation>
    <scope>NUCLEOTIDE SEQUENCE [LARGE SCALE GENOMIC DNA]</scope>
    <source>
        <strain evidence="4 5">12B1</strain>
    </source>
</reference>
<dbReference type="PROSITE" id="PS50026">
    <property type="entry name" value="EGF_3"/>
    <property type="match status" value="1"/>
</dbReference>
<dbReference type="EMBL" id="JBGBPQ010000002">
    <property type="protein sequence ID" value="KAL1528166.1"/>
    <property type="molecule type" value="Genomic_DNA"/>
</dbReference>
<dbReference type="InterPro" id="IPR040911">
    <property type="entry name" value="Exostosin_GT47"/>
</dbReference>
<dbReference type="Gene3D" id="2.10.25.10">
    <property type="entry name" value="Laminin"/>
    <property type="match status" value="1"/>
</dbReference>
<feature type="disulfide bond" evidence="2">
    <location>
        <begin position="190"/>
        <end position="199"/>
    </location>
</feature>
<dbReference type="GO" id="GO:0016757">
    <property type="term" value="F:glycosyltransferase activity"/>
    <property type="evidence" value="ECO:0007669"/>
    <property type="project" value="InterPro"/>
</dbReference>
<dbReference type="Pfam" id="PF23106">
    <property type="entry name" value="EGF_Teneurin"/>
    <property type="match status" value="1"/>
</dbReference>
<evidence type="ECO:0000259" key="3">
    <source>
        <dbReference type="PROSITE" id="PS50026"/>
    </source>
</evidence>
<dbReference type="PROSITE" id="PS00022">
    <property type="entry name" value="EGF_1"/>
    <property type="match status" value="1"/>
</dbReference>
<dbReference type="PANTHER" id="PTHR11062:SF376">
    <property type="entry name" value="EXOSTOSIN FAMILY PROTEIN"/>
    <property type="match status" value="1"/>
</dbReference>
<evidence type="ECO:0000313" key="4">
    <source>
        <dbReference type="EMBL" id="KAL1528166.1"/>
    </source>
</evidence>
<gene>
    <name evidence="4" type="ORF">AB1Y20_009527</name>
</gene>
<comment type="caution">
    <text evidence="4">The sequence shown here is derived from an EMBL/GenBank/DDBJ whole genome shotgun (WGS) entry which is preliminary data.</text>
</comment>
<feature type="disulfide bond" evidence="2">
    <location>
        <begin position="167"/>
        <end position="177"/>
    </location>
</feature>
<evidence type="ECO:0000256" key="1">
    <source>
        <dbReference type="ARBA" id="ARBA00010271"/>
    </source>
</evidence>
<feature type="disulfide bond" evidence="2">
    <location>
        <begin position="171"/>
        <end position="188"/>
    </location>
</feature>
<comment type="similarity">
    <text evidence="1">Belongs to the glycosyltransferase 47 family.</text>
</comment>
<dbReference type="AlphaFoldDB" id="A0AB34K5A9"/>
<dbReference type="SMART" id="SM00181">
    <property type="entry name" value="EGF"/>
    <property type="match status" value="3"/>
</dbReference>
<accession>A0AB34K5A9</accession>
<sequence length="660" mass="73028">MAACGPAGCGAGYCDPSARLCVCPPGARGKACEQLYLPSCRMHPSSPVMACEGFHGVMSCRCAAECSAAFERYNAKDSVRFLSISDAVCFTHAGEEPPLSDTPANLSAVRFYARYSLPTPGWELDPSVPATRVGRMLHGKPRWAAASRVAIKALRPAAFVPLPVASCPGACSHAGTCVRPAGQPSPHCRCHAGRRGAACDRPAAGECVPRCSSHGACTSRACACDAGWFGADCSHRLAGAPRALRFAPTYVYPLPSHLSLAFVQQRDPRRRGMFYTNRVYLEALHSHADALVGEPEDAALFFIPVMLSQMSSSLWEGRQFLHDAVGWIRHRLPFWNRSGGADHYLFSGQDLGGCWMPDLLRSSIVVSHFGFRASEAVWKDARRWDLAKVTCDGWRPGTDPAHWLPPCFSRKKDVVVPVDFSVTPLDRRRAVAAHRADCRGKPPSARRALIYMAGAISTPYNDVYSQGVREFFYERHRNESEVLFQLGGWNATAMRAATFCLAPSGWGYGWRVYVSLAMLCIPVIVQPLVDQAFEDVLPYHRFSLRFNPCDIPSLLPQLRAIAHNRTRLCQMREAALRYYRALMWEPPGVAYEMLQISLCRRALARILHLQSTTMSLEEARRQGLPAWYKCALMTADDILSSSPETATSDWPAIREPPRWF</sequence>
<organism evidence="4 5">
    <name type="scientific">Prymnesium parvum</name>
    <name type="common">Toxic golden alga</name>
    <dbReference type="NCBI Taxonomy" id="97485"/>
    <lineage>
        <taxon>Eukaryota</taxon>
        <taxon>Haptista</taxon>
        <taxon>Haptophyta</taxon>
        <taxon>Prymnesiophyceae</taxon>
        <taxon>Prymnesiales</taxon>
        <taxon>Prymnesiaceae</taxon>
        <taxon>Prymnesium</taxon>
    </lineage>
</organism>
<dbReference type="InterPro" id="IPR000742">
    <property type="entry name" value="EGF"/>
</dbReference>
<dbReference type="InterPro" id="IPR004263">
    <property type="entry name" value="Exostosin"/>
</dbReference>
<keyword evidence="5" id="KW-1185">Reference proteome</keyword>
<dbReference type="PANTHER" id="PTHR11062">
    <property type="entry name" value="EXOSTOSIN HEPARAN SULFATE GLYCOSYLTRANSFERASE -RELATED"/>
    <property type="match status" value="1"/>
</dbReference>
<protein>
    <recommendedName>
        <fullName evidence="3">EGF-like domain-containing protein</fullName>
    </recommendedName>
</protein>
<dbReference type="Proteomes" id="UP001515480">
    <property type="component" value="Unassembled WGS sequence"/>
</dbReference>
<keyword evidence="2" id="KW-1015">Disulfide bond</keyword>
<keyword evidence="2" id="KW-0245">EGF-like domain</keyword>
<evidence type="ECO:0000256" key="2">
    <source>
        <dbReference type="PROSITE-ProRule" id="PRU00076"/>
    </source>
</evidence>
<name>A0AB34K5A9_PRYPA</name>
<evidence type="ECO:0000313" key="5">
    <source>
        <dbReference type="Proteomes" id="UP001515480"/>
    </source>
</evidence>
<feature type="domain" description="EGF-like" evidence="3">
    <location>
        <begin position="163"/>
        <end position="200"/>
    </location>
</feature>
<proteinExistence type="inferred from homology"/>
<dbReference type="Pfam" id="PF03016">
    <property type="entry name" value="Exostosin_GT47"/>
    <property type="match status" value="1"/>
</dbReference>